<evidence type="ECO:0000256" key="1">
    <source>
        <dbReference type="SAM" id="Phobius"/>
    </source>
</evidence>
<protein>
    <submittedName>
        <fullName evidence="2">Uncharacterized protein</fullName>
    </submittedName>
</protein>
<name>A0A1J5RDA2_9ZZZZ</name>
<organism evidence="2">
    <name type="scientific">mine drainage metagenome</name>
    <dbReference type="NCBI Taxonomy" id="410659"/>
    <lineage>
        <taxon>unclassified sequences</taxon>
        <taxon>metagenomes</taxon>
        <taxon>ecological metagenomes</taxon>
    </lineage>
</organism>
<keyword evidence="1" id="KW-0812">Transmembrane</keyword>
<reference evidence="2" key="1">
    <citation type="submission" date="2016-10" db="EMBL/GenBank/DDBJ databases">
        <title>Sequence of Gallionella enrichment culture.</title>
        <authorList>
            <person name="Poehlein A."/>
            <person name="Muehling M."/>
            <person name="Daniel R."/>
        </authorList>
    </citation>
    <scope>NUCLEOTIDE SEQUENCE</scope>
</reference>
<accession>A0A1J5RDA2</accession>
<evidence type="ECO:0000313" key="2">
    <source>
        <dbReference type="EMBL" id="OIQ94078.1"/>
    </source>
</evidence>
<sequence>MQYSHIQITKFVAIIGLAFAASALIATLYGCQKPEGPAQKVGKELDQGAAKAGQQIEKTGNTVQNAAKGD</sequence>
<keyword evidence="1" id="KW-0472">Membrane</keyword>
<dbReference type="AlphaFoldDB" id="A0A1J5RDA2"/>
<gene>
    <name evidence="2" type="ORF">GALL_239910</name>
</gene>
<keyword evidence="1" id="KW-1133">Transmembrane helix</keyword>
<comment type="caution">
    <text evidence="2">The sequence shown here is derived from an EMBL/GenBank/DDBJ whole genome shotgun (WGS) entry which is preliminary data.</text>
</comment>
<feature type="transmembrane region" description="Helical" evidence="1">
    <location>
        <begin position="12"/>
        <end position="30"/>
    </location>
</feature>
<dbReference type="EMBL" id="MLJW01000194">
    <property type="protein sequence ID" value="OIQ94078.1"/>
    <property type="molecule type" value="Genomic_DNA"/>
</dbReference>
<proteinExistence type="predicted"/>